<dbReference type="VEuPathDB" id="FungiDB:LCOR_12341.1"/>
<name>A0A068SJ66_9FUNG</name>
<evidence type="ECO:0000313" key="3">
    <source>
        <dbReference type="Proteomes" id="UP000027586"/>
    </source>
</evidence>
<dbReference type="PANTHER" id="PTHR42103">
    <property type="entry name" value="ALPHA/BETA-HYDROLASES SUPERFAMILY PROTEIN"/>
    <property type="match status" value="1"/>
</dbReference>
<dbReference type="Pfam" id="PF02129">
    <property type="entry name" value="Peptidase_S15"/>
    <property type="match status" value="1"/>
</dbReference>
<dbReference type="Proteomes" id="UP000027586">
    <property type="component" value="Unassembled WGS sequence"/>
</dbReference>
<organism evidence="2 3">
    <name type="scientific">Lichtheimia corymbifera JMRC:FSU:9682</name>
    <dbReference type="NCBI Taxonomy" id="1263082"/>
    <lineage>
        <taxon>Eukaryota</taxon>
        <taxon>Fungi</taxon>
        <taxon>Fungi incertae sedis</taxon>
        <taxon>Mucoromycota</taxon>
        <taxon>Mucoromycotina</taxon>
        <taxon>Mucoromycetes</taxon>
        <taxon>Mucorales</taxon>
        <taxon>Lichtheimiaceae</taxon>
        <taxon>Lichtheimia</taxon>
    </lineage>
</organism>
<evidence type="ECO:0000313" key="2">
    <source>
        <dbReference type="EMBL" id="CDH61566.1"/>
    </source>
</evidence>
<dbReference type="GO" id="GO:0016787">
    <property type="term" value="F:hydrolase activity"/>
    <property type="evidence" value="ECO:0007669"/>
    <property type="project" value="InterPro"/>
</dbReference>
<evidence type="ECO:0000259" key="1">
    <source>
        <dbReference type="Pfam" id="PF02129"/>
    </source>
</evidence>
<dbReference type="InterPro" id="IPR000383">
    <property type="entry name" value="Xaa-Pro-like_dom"/>
</dbReference>
<comment type="caution">
    <text evidence="2">The sequence shown here is derived from an EMBL/GenBank/DDBJ whole genome shotgun (WGS) entry which is preliminary data.</text>
</comment>
<dbReference type="InterPro" id="IPR029058">
    <property type="entry name" value="AB_hydrolase_fold"/>
</dbReference>
<dbReference type="STRING" id="1263082.A0A068SJ66"/>
<dbReference type="PANTHER" id="PTHR42103:SF2">
    <property type="entry name" value="AB HYDROLASE-1 DOMAIN-CONTAINING PROTEIN"/>
    <property type="match status" value="1"/>
</dbReference>
<dbReference type="EMBL" id="CBTN010000203">
    <property type="protein sequence ID" value="CDH61566.1"/>
    <property type="molecule type" value="Genomic_DNA"/>
</dbReference>
<dbReference type="SUPFAM" id="SSF53474">
    <property type="entry name" value="alpha/beta-Hydrolases"/>
    <property type="match status" value="1"/>
</dbReference>
<dbReference type="AlphaFoldDB" id="A0A068SJ66"/>
<feature type="domain" description="Xaa-Pro dipeptidyl-peptidase-like" evidence="1">
    <location>
        <begin position="50"/>
        <end position="153"/>
    </location>
</feature>
<keyword evidence="3" id="KW-1185">Reference proteome</keyword>
<accession>A0A068SJ66</accession>
<gene>
    <name evidence="2" type="ORF">LCOR_12341.1</name>
</gene>
<proteinExistence type="predicted"/>
<dbReference type="Gene3D" id="3.40.50.1820">
    <property type="entry name" value="alpha/beta hydrolase"/>
    <property type="match status" value="1"/>
</dbReference>
<reference evidence="2" key="1">
    <citation type="submission" date="2013-08" db="EMBL/GenBank/DDBJ databases">
        <title>Gene expansion shapes genome architecture in the human pathogen Lichtheimia corymbifera: an evolutionary genomics analysis in the ancient terrestrial Mucorales (Mucoromycotina).</title>
        <authorList>
            <person name="Schwartze V.U."/>
            <person name="Winter S."/>
            <person name="Shelest E."/>
            <person name="Marcet-Houben M."/>
            <person name="Horn F."/>
            <person name="Wehner S."/>
            <person name="Hoffmann K."/>
            <person name="Riege K."/>
            <person name="Sammeth M."/>
            <person name="Nowrousian M."/>
            <person name="Valiante V."/>
            <person name="Linde J."/>
            <person name="Jacobsen I.D."/>
            <person name="Marz M."/>
            <person name="Brakhage A.A."/>
            <person name="Gabaldon T."/>
            <person name="Bocker S."/>
            <person name="Voigt K."/>
        </authorList>
    </citation>
    <scope>NUCLEOTIDE SEQUENCE [LARGE SCALE GENOMIC DNA]</scope>
    <source>
        <strain evidence="2">FSU 9682</strain>
    </source>
</reference>
<sequence length="257" mass="28632">MAHRYEWGGRCGTINAALFPPPMASDTVLLESCHDKTFIEARITYNSHNTNNGDIVPAIVLAHPYGPLGGNNRNNVIMALHEFFVTKGFITASINFRGCGRSKGRTSWTGIPERGDYQAVIDHLLEASKYPKPSHLIISGYSFGSMIAASMAQPQDVSCSYLLISYPLNVQWALATIKSSFFTSKVDELLASRQAYIIYGGHDQFTGMGSYQAWISKKRQDNKQLEATLVPEADHFWFGMEDTLVEKVNSWISRILV</sequence>
<dbReference type="OrthoDB" id="10260961at2759"/>
<protein>
    <submittedName>
        <fullName evidence="2">Alpha beta n-terminal domain protein</fullName>
    </submittedName>
</protein>